<reference evidence="2" key="1">
    <citation type="submission" date="2022-11" db="UniProtKB">
        <authorList>
            <consortium name="WormBaseParasite"/>
        </authorList>
    </citation>
    <scope>IDENTIFICATION</scope>
</reference>
<keyword evidence="1" id="KW-1185">Reference proteome</keyword>
<dbReference type="AlphaFoldDB" id="A0A915IEY1"/>
<evidence type="ECO:0000313" key="1">
    <source>
        <dbReference type="Proteomes" id="UP000887565"/>
    </source>
</evidence>
<dbReference type="WBParaSite" id="nRc.2.0.1.t12457-RA">
    <property type="protein sequence ID" value="nRc.2.0.1.t12457-RA"/>
    <property type="gene ID" value="nRc.2.0.1.g12457"/>
</dbReference>
<organism evidence="1 2">
    <name type="scientific">Romanomermis culicivorax</name>
    <name type="common">Nematode worm</name>
    <dbReference type="NCBI Taxonomy" id="13658"/>
    <lineage>
        <taxon>Eukaryota</taxon>
        <taxon>Metazoa</taxon>
        <taxon>Ecdysozoa</taxon>
        <taxon>Nematoda</taxon>
        <taxon>Enoplea</taxon>
        <taxon>Dorylaimia</taxon>
        <taxon>Mermithida</taxon>
        <taxon>Mermithoidea</taxon>
        <taxon>Mermithidae</taxon>
        <taxon>Romanomermis</taxon>
    </lineage>
</organism>
<name>A0A915IEY1_ROMCU</name>
<proteinExistence type="predicted"/>
<protein>
    <submittedName>
        <fullName evidence="2">Uncharacterized protein</fullName>
    </submittedName>
</protein>
<evidence type="ECO:0000313" key="2">
    <source>
        <dbReference type="WBParaSite" id="nRc.2.0.1.t12457-RA"/>
    </source>
</evidence>
<accession>A0A915IEY1</accession>
<sequence>MKVRRFVLSSTSKRTSCLGEISRSGVAAGLEFFAVAIVTGFSVAISPALDGVSTSPSTVQTKFLRSSIFKNNLDSTMSEKRYLAFRFCTIDRSVQLTFDGLFFGESSNEKQKWSNETKLDELVFAMSLTTVDPLCCLCTTKIADK</sequence>
<dbReference type="Proteomes" id="UP000887565">
    <property type="component" value="Unplaced"/>
</dbReference>